<dbReference type="InterPro" id="IPR029063">
    <property type="entry name" value="SAM-dependent_MTases_sf"/>
</dbReference>
<dbReference type="PANTHER" id="PTHR42912:SF80">
    <property type="entry name" value="METHYLTRANSFERASE DOMAIN-CONTAINING PROTEIN"/>
    <property type="match status" value="1"/>
</dbReference>
<evidence type="ECO:0000256" key="1">
    <source>
        <dbReference type="ARBA" id="ARBA00022603"/>
    </source>
</evidence>
<dbReference type="InterPro" id="IPR041698">
    <property type="entry name" value="Methyltransf_25"/>
</dbReference>
<evidence type="ECO:0000313" key="7">
    <source>
        <dbReference type="Proteomes" id="UP000252015"/>
    </source>
</evidence>
<keyword evidence="2 6" id="KW-0808">Transferase</keyword>
<proteinExistence type="predicted"/>
<dbReference type="InterPro" id="IPR023576">
    <property type="entry name" value="UbiE/COQ5_MeTrFase_CS"/>
</dbReference>
<evidence type="ECO:0000256" key="2">
    <source>
        <dbReference type="ARBA" id="ARBA00022679"/>
    </source>
</evidence>
<dbReference type="Gene3D" id="3.40.50.150">
    <property type="entry name" value="Vaccinia Virus protein VP39"/>
    <property type="match status" value="1"/>
</dbReference>
<dbReference type="EMBL" id="UEGW01000001">
    <property type="protein sequence ID" value="SRX92010.1"/>
    <property type="molecule type" value="Genomic_DNA"/>
</dbReference>
<protein>
    <submittedName>
        <fullName evidence="6">Methyltransferase [Nocardia brasiliensis ATCC]</fullName>
    </submittedName>
</protein>
<sequence>MEIMTEHRPRSTTPATGNRHDYLPAAGRDIFLPGYDILTRLLGMKRVYDTLIAQAELADGHRVLEIGCGTGNLTVRTKRIHPGVEVVGSDPDPLALARAERKGRGLTGIRFDRGYAQQLPYGDAEFDRVLSSMMLHHLPDDVKADAAAEVFRVLRPGGRLHLVDIGGAMTPHDGLVARLMMHNRHVAGNTGDSIPRLLRGAGFECTEVASHRQRIIGRLTYYHATRPA</sequence>
<dbReference type="AlphaFoldDB" id="A0A375YTE9"/>
<reference evidence="6 7" key="1">
    <citation type="submission" date="2018-05" db="EMBL/GenBank/DDBJ databases">
        <authorList>
            <consortium name="IHU Genomes"/>
        </authorList>
    </citation>
    <scope>NUCLEOTIDE SEQUENCE [LARGE SCALE GENOMIC DNA]</scope>
    <source>
        <strain evidence="6 7">P7336</strain>
    </source>
</reference>
<keyword evidence="7" id="KW-1185">Reference proteome</keyword>
<keyword evidence="1 6" id="KW-0489">Methyltransferase</keyword>
<dbReference type="STRING" id="29313.BHQ16_08640"/>
<evidence type="ECO:0000313" key="6">
    <source>
        <dbReference type="EMBL" id="SRX92010.1"/>
    </source>
</evidence>
<dbReference type="SUPFAM" id="SSF53335">
    <property type="entry name" value="S-adenosyl-L-methionine-dependent methyltransferases"/>
    <property type="match status" value="1"/>
</dbReference>
<evidence type="ECO:0000259" key="5">
    <source>
        <dbReference type="Pfam" id="PF13649"/>
    </source>
</evidence>
<gene>
    <name evidence="6" type="ORF">MSP7336_00231</name>
</gene>
<dbReference type="Pfam" id="PF13649">
    <property type="entry name" value="Methyltransf_25"/>
    <property type="match status" value="1"/>
</dbReference>
<dbReference type="CDD" id="cd02440">
    <property type="entry name" value="AdoMet_MTases"/>
    <property type="match status" value="1"/>
</dbReference>
<dbReference type="Proteomes" id="UP000252015">
    <property type="component" value="Unassembled WGS sequence"/>
</dbReference>
<keyword evidence="3" id="KW-0949">S-adenosyl-L-methionine</keyword>
<dbReference type="InterPro" id="IPR050508">
    <property type="entry name" value="Methyltransf_Superfamily"/>
</dbReference>
<feature type="domain" description="Methyltransferase" evidence="5">
    <location>
        <begin position="63"/>
        <end position="158"/>
    </location>
</feature>
<organism evidence="6 7">
    <name type="scientific">Mycobacterium shimoidei</name>
    <dbReference type="NCBI Taxonomy" id="29313"/>
    <lineage>
        <taxon>Bacteria</taxon>
        <taxon>Bacillati</taxon>
        <taxon>Actinomycetota</taxon>
        <taxon>Actinomycetes</taxon>
        <taxon>Mycobacteriales</taxon>
        <taxon>Mycobacteriaceae</taxon>
        <taxon>Mycobacterium</taxon>
    </lineage>
</organism>
<evidence type="ECO:0000256" key="4">
    <source>
        <dbReference type="SAM" id="MobiDB-lite"/>
    </source>
</evidence>
<feature type="region of interest" description="Disordered" evidence="4">
    <location>
        <begin position="1"/>
        <end position="20"/>
    </location>
</feature>
<dbReference type="PANTHER" id="PTHR42912">
    <property type="entry name" value="METHYLTRANSFERASE"/>
    <property type="match status" value="1"/>
</dbReference>
<evidence type="ECO:0000256" key="3">
    <source>
        <dbReference type="ARBA" id="ARBA00022691"/>
    </source>
</evidence>
<dbReference type="GO" id="GO:0032259">
    <property type="term" value="P:methylation"/>
    <property type="evidence" value="ECO:0007669"/>
    <property type="project" value="UniProtKB-KW"/>
</dbReference>
<dbReference type="PROSITE" id="PS01184">
    <property type="entry name" value="UBIE_2"/>
    <property type="match status" value="1"/>
</dbReference>
<accession>A0A375YTE9</accession>
<name>A0A375YTE9_MYCSH</name>
<dbReference type="GO" id="GO:0008168">
    <property type="term" value="F:methyltransferase activity"/>
    <property type="evidence" value="ECO:0007669"/>
    <property type="project" value="UniProtKB-KW"/>
</dbReference>